<feature type="compositionally biased region" description="Polar residues" evidence="5">
    <location>
        <begin position="13"/>
        <end position="34"/>
    </location>
</feature>
<dbReference type="InterPro" id="IPR015424">
    <property type="entry name" value="PyrdxlP-dep_Trfase"/>
</dbReference>
<dbReference type="Gene3D" id="3.90.1150.10">
    <property type="entry name" value="Aspartate Aminotransferase, domain 1"/>
    <property type="match status" value="1"/>
</dbReference>
<dbReference type="PANTHER" id="PTHR42790:SF19">
    <property type="entry name" value="KYNURENINE_ALPHA-AMINOADIPATE AMINOTRANSFERASE, MITOCHONDRIAL"/>
    <property type="match status" value="1"/>
</dbReference>
<name>A0ABY2I2A1_9MICO</name>
<evidence type="ECO:0000256" key="1">
    <source>
        <dbReference type="ARBA" id="ARBA00001933"/>
    </source>
</evidence>
<comment type="caution">
    <text evidence="7">The sequence shown here is derived from an EMBL/GenBank/DDBJ whole genome shotgun (WGS) entry which is preliminary data.</text>
</comment>
<feature type="region of interest" description="Disordered" evidence="5">
    <location>
        <begin position="1"/>
        <end position="34"/>
    </location>
</feature>
<evidence type="ECO:0000313" key="7">
    <source>
        <dbReference type="EMBL" id="TFB77624.1"/>
    </source>
</evidence>
<keyword evidence="4" id="KW-0663">Pyridoxal phosphate</keyword>
<dbReference type="GO" id="GO:0008483">
    <property type="term" value="F:transaminase activity"/>
    <property type="evidence" value="ECO:0007669"/>
    <property type="project" value="UniProtKB-KW"/>
</dbReference>
<protein>
    <submittedName>
        <fullName evidence="7">PLP-dependent aminotransferase family protein</fullName>
    </submittedName>
</protein>
<reference evidence="7 8" key="1">
    <citation type="submission" date="2019-03" db="EMBL/GenBank/DDBJ databases">
        <title>Genomics of glacier-inhabiting Cryobacterium strains.</title>
        <authorList>
            <person name="Liu Q."/>
            <person name="Xin Y.-H."/>
        </authorList>
    </citation>
    <scope>NUCLEOTIDE SEQUENCE [LARGE SCALE GENOMIC DNA]</scope>
    <source>
        <strain evidence="7 8">Hh8</strain>
    </source>
</reference>
<keyword evidence="8" id="KW-1185">Reference proteome</keyword>
<organism evidence="7 8">
    <name type="scientific">Cryobacterium flavum</name>
    <dbReference type="NCBI Taxonomy" id="1424659"/>
    <lineage>
        <taxon>Bacteria</taxon>
        <taxon>Bacillati</taxon>
        <taxon>Actinomycetota</taxon>
        <taxon>Actinomycetes</taxon>
        <taxon>Micrococcales</taxon>
        <taxon>Microbacteriaceae</taxon>
        <taxon>Cryobacterium</taxon>
    </lineage>
</organism>
<sequence>MKTTAERIGDVTIQGSTADNKQSGPVQTNTVQGGNNLDPWYHHYADRAAGLKASEVRALFAVASRPEVVSLAGGMPYVAALPQDLVINAMERVMREKGATALQYGSGQGVPLLREQILDVMALEGIKANADDVVVTTGSQHALELVSKLFLNPGDVVISEGPSYVTAMVIFKSYQAEVDHVPMDENGLIPAALIEHIAALKAAGRTIKFLYTIPSFHNPAGVTLSWTRRMEILEICRSNNILVLEDNPYGLLYFDKQAPDAIRSLERDGVVYLGTFSKTLAPGFRVGWALAPHAIREKLVLANEAAVLSPSSFTQMVISEYLSTADWKGQINTFRGVYHERKNAMLAALEEYLPDLTWTNPTGGFYVWVTLPEQLDSKAMLPRAVKELVAYTPGTAFYADGDGRQNMRLAFCYPTPESIRVGIRRLATVIRGELDLLDTFAGTGTLGAAPDRPGARNQRYAGPPANIS</sequence>
<evidence type="ECO:0000256" key="5">
    <source>
        <dbReference type="SAM" id="MobiDB-lite"/>
    </source>
</evidence>
<comment type="cofactor">
    <cofactor evidence="1">
        <name>pyridoxal 5'-phosphate</name>
        <dbReference type="ChEBI" id="CHEBI:597326"/>
    </cofactor>
</comment>
<dbReference type="SUPFAM" id="SSF53383">
    <property type="entry name" value="PLP-dependent transferases"/>
    <property type="match status" value="1"/>
</dbReference>
<dbReference type="EMBL" id="SOFD01000024">
    <property type="protein sequence ID" value="TFB77624.1"/>
    <property type="molecule type" value="Genomic_DNA"/>
</dbReference>
<evidence type="ECO:0000256" key="4">
    <source>
        <dbReference type="ARBA" id="ARBA00022898"/>
    </source>
</evidence>
<proteinExistence type="predicted"/>
<dbReference type="Proteomes" id="UP000298252">
    <property type="component" value="Unassembled WGS sequence"/>
</dbReference>
<evidence type="ECO:0000313" key="8">
    <source>
        <dbReference type="Proteomes" id="UP000298252"/>
    </source>
</evidence>
<dbReference type="InterPro" id="IPR015422">
    <property type="entry name" value="PyrdxlP-dep_Trfase_small"/>
</dbReference>
<dbReference type="PANTHER" id="PTHR42790">
    <property type="entry name" value="AMINOTRANSFERASE"/>
    <property type="match status" value="1"/>
</dbReference>
<keyword evidence="2 7" id="KW-0032">Aminotransferase</keyword>
<dbReference type="InterPro" id="IPR015421">
    <property type="entry name" value="PyrdxlP-dep_Trfase_major"/>
</dbReference>
<dbReference type="CDD" id="cd00609">
    <property type="entry name" value="AAT_like"/>
    <property type="match status" value="1"/>
</dbReference>
<dbReference type="InterPro" id="IPR050859">
    <property type="entry name" value="Class-I_PLP-dep_aminotransf"/>
</dbReference>
<feature type="domain" description="Aminotransferase class I/classII large" evidence="6">
    <location>
        <begin position="83"/>
        <end position="425"/>
    </location>
</feature>
<gene>
    <name evidence="7" type="ORF">E3O21_08070</name>
</gene>
<accession>A0ABY2I2A1</accession>
<evidence type="ECO:0000259" key="6">
    <source>
        <dbReference type="Pfam" id="PF00155"/>
    </source>
</evidence>
<feature type="region of interest" description="Disordered" evidence="5">
    <location>
        <begin position="447"/>
        <end position="468"/>
    </location>
</feature>
<evidence type="ECO:0000256" key="3">
    <source>
        <dbReference type="ARBA" id="ARBA00022679"/>
    </source>
</evidence>
<dbReference type="Gene3D" id="3.40.640.10">
    <property type="entry name" value="Type I PLP-dependent aspartate aminotransferase-like (Major domain)"/>
    <property type="match status" value="1"/>
</dbReference>
<keyword evidence="3" id="KW-0808">Transferase</keyword>
<dbReference type="Pfam" id="PF00155">
    <property type="entry name" value="Aminotran_1_2"/>
    <property type="match status" value="1"/>
</dbReference>
<dbReference type="InterPro" id="IPR004839">
    <property type="entry name" value="Aminotransferase_I/II_large"/>
</dbReference>
<evidence type="ECO:0000256" key="2">
    <source>
        <dbReference type="ARBA" id="ARBA00022576"/>
    </source>
</evidence>